<dbReference type="InterPro" id="IPR011992">
    <property type="entry name" value="EF-hand-dom_pair"/>
</dbReference>
<dbReference type="EMBL" id="LUCH01017639">
    <property type="protein sequence ID" value="KAF5394828.1"/>
    <property type="molecule type" value="Genomic_DNA"/>
</dbReference>
<comment type="caution">
    <text evidence="4">The sequence shown here is derived from an EMBL/GenBank/DDBJ whole genome shotgun (WGS) entry which is preliminary data.</text>
</comment>
<dbReference type="InterPro" id="IPR018247">
    <property type="entry name" value="EF_Hand_1_Ca_BS"/>
</dbReference>
<evidence type="ECO:0000256" key="1">
    <source>
        <dbReference type="ARBA" id="ARBA00022737"/>
    </source>
</evidence>
<evidence type="ECO:0000313" key="4">
    <source>
        <dbReference type="EMBL" id="KAF5394828.1"/>
    </source>
</evidence>
<feature type="domain" description="EF-hand" evidence="3">
    <location>
        <begin position="151"/>
        <end position="186"/>
    </location>
</feature>
<sequence>MKLTKHKILLVLQIFYTIDQDKSGVIDVEELHTYLRLNKFDEFFTSVSITVFCLLLTLPDNSVFWKYLIGTETEKFHLRSTEKLCTKSHILKSVTPQFIYSTICRITSIPFRISYATWHDVLHKVDKDQNGYITMVELYEMLHESGDSEKIDMKDLQSFIREYDHDGDGKLNYHEFLHYILDSSNTKT</sequence>
<dbReference type="AlphaFoldDB" id="A0A8J4SZ81"/>
<dbReference type="GO" id="GO:0005509">
    <property type="term" value="F:calcium ion binding"/>
    <property type="evidence" value="ECO:0007669"/>
    <property type="project" value="InterPro"/>
</dbReference>
<gene>
    <name evidence="4" type="ORF">PHET_10007</name>
</gene>
<evidence type="ECO:0000259" key="3">
    <source>
        <dbReference type="PROSITE" id="PS50222"/>
    </source>
</evidence>
<protein>
    <recommendedName>
        <fullName evidence="3">EF-hand domain-containing protein</fullName>
    </recommendedName>
</protein>
<dbReference type="Pfam" id="PF13499">
    <property type="entry name" value="EF-hand_7"/>
    <property type="match status" value="1"/>
</dbReference>
<evidence type="ECO:0000313" key="5">
    <source>
        <dbReference type="Proteomes" id="UP000748531"/>
    </source>
</evidence>
<dbReference type="InterPro" id="IPR002048">
    <property type="entry name" value="EF_hand_dom"/>
</dbReference>
<dbReference type="InterPro" id="IPR050145">
    <property type="entry name" value="Centrin_CML-like"/>
</dbReference>
<organism evidence="4 5">
    <name type="scientific">Paragonimus heterotremus</name>
    <dbReference type="NCBI Taxonomy" id="100268"/>
    <lineage>
        <taxon>Eukaryota</taxon>
        <taxon>Metazoa</taxon>
        <taxon>Spiralia</taxon>
        <taxon>Lophotrochozoa</taxon>
        <taxon>Platyhelminthes</taxon>
        <taxon>Trematoda</taxon>
        <taxon>Digenea</taxon>
        <taxon>Plagiorchiida</taxon>
        <taxon>Troglotremata</taxon>
        <taxon>Troglotrematidae</taxon>
        <taxon>Paragonimus</taxon>
    </lineage>
</organism>
<dbReference type="Proteomes" id="UP000748531">
    <property type="component" value="Unassembled WGS sequence"/>
</dbReference>
<dbReference type="PROSITE" id="PS00018">
    <property type="entry name" value="EF_HAND_1"/>
    <property type="match status" value="3"/>
</dbReference>
<evidence type="ECO:0000256" key="2">
    <source>
        <dbReference type="ARBA" id="ARBA00022837"/>
    </source>
</evidence>
<dbReference type="SUPFAM" id="SSF47473">
    <property type="entry name" value="EF-hand"/>
    <property type="match status" value="1"/>
</dbReference>
<dbReference type="PANTHER" id="PTHR23050">
    <property type="entry name" value="CALCIUM BINDING PROTEIN"/>
    <property type="match status" value="1"/>
</dbReference>
<keyword evidence="5" id="KW-1185">Reference proteome</keyword>
<dbReference type="CDD" id="cd00051">
    <property type="entry name" value="EFh"/>
    <property type="match status" value="1"/>
</dbReference>
<proteinExistence type="predicted"/>
<dbReference type="Gene3D" id="1.10.238.10">
    <property type="entry name" value="EF-hand"/>
    <property type="match status" value="1"/>
</dbReference>
<accession>A0A8J4SZ81</accession>
<dbReference type="OrthoDB" id="26525at2759"/>
<dbReference type="SMART" id="SM00054">
    <property type="entry name" value="EFh"/>
    <property type="match status" value="3"/>
</dbReference>
<feature type="domain" description="EF-hand" evidence="3">
    <location>
        <begin position="113"/>
        <end position="148"/>
    </location>
</feature>
<keyword evidence="2" id="KW-0106">Calcium</keyword>
<reference evidence="4" key="1">
    <citation type="submission" date="2019-05" db="EMBL/GenBank/DDBJ databases">
        <title>Annotation for the trematode Paragonimus heterotremus.</title>
        <authorList>
            <person name="Choi Y.-J."/>
        </authorList>
    </citation>
    <scope>NUCLEOTIDE SEQUENCE</scope>
    <source>
        <strain evidence="4">LC</strain>
    </source>
</reference>
<keyword evidence="1" id="KW-0677">Repeat</keyword>
<name>A0A8J4SZ81_9TREM</name>
<dbReference type="PROSITE" id="PS50222">
    <property type="entry name" value="EF_HAND_2"/>
    <property type="match status" value="3"/>
</dbReference>
<dbReference type="Pfam" id="PF13202">
    <property type="entry name" value="EF-hand_5"/>
    <property type="match status" value="1"/>
</dbReference>
<feature type="domain" description="EF-hand" evidence="3">
    <location>
        <begin position="6"/>
        <end position="41"/>
    </location>
</feature>